<evidence type="ECO:0000313" key="10">
    <source>
        <dbReference type="EMBL" id="CED94561.1"/>
    </source>
</evidence>
<keyword evidence="6 8" id="KW-0413">Isomerase</keyword>
<feature type="binding site" evidence="8">
    <location>
        <begin position="223"/>
        <end position="224"/>
    </location>
    <ligand>
        <name>substrate</name>
    </ligand>
</feature>
<evidence type="ECO:0000256" key="9">
    <source>
        <dbReference type="PROSITE-ProRule" id="PRU10125"/>
    </source>
</evidence>
<evidence type="ECO:0000256" key="3">
    <source>
        <dbReference type="ARBA" id="ARBA00013080"/>
    </source>
</evidence>
<keyword evidence="5 8" id="KW-0457">Lysine biosynthesis</keyword>
<feature type="binding site" evidence="8">
    <location>
        <position position="64"/>
    </location>
    <ligand>
        <name>substrate</name>
    </ligand>
</feature>
<comment type="subunit">
    <text evidence="8">Homodimer.</text>
</comment>
<name>A0A1V1I2U2_9FIRM</name>
<dbReference type="PANTHER" id="PTHR31689:SF0">
    <property type="entry name" value="DIAMINOPIMELATE EPIMERASE"/>
    <property type="match status" value="1"/>
</dbReference>
<dbReference type="GO" id="GO:0005829">
    <property type="term" value="C:cytosol"/>
    <property type="evidence" value="ECO:0007669"/>
    <property type="project" value="TreeGrafter"/>
</dbReference>
<comment type="function">
    <text evidence="8">Catalyzes the stereoinversion of LL-2,6-diaminopimelate (L,L-DAP) to meso-diaminopimelate (meso-DAP), a precursor of L-lysine and an essential component of the bacterial peptidoglycan.</text>
</comment>
<dbReference type="SUPFAM" id="SSF54506">
    <property type="entry name" value="Diaminopimelate epimerase-like"/>
    <property type="match status" value="2"/>
</dbReference>
<dbReference type="GO" id="GO:0008837">
    <property type="term" value="F:diaminopimelate epimerase activity"/>
    <property type="evidence" value="ECO:0007669"/>
    <property type="project" value="UniProtKB-UniRule"/>
</dbReference>
<keyword evidence="4 8" id="KW-0028">Amino-acid biosynthesis</keyword>
<proteinExistence type="inferred from homology"/>
<evidence type="ECO:0000256" key="4">
    <source>
        <dbReference type="ARBA" id="ARBA00022605"/>
    </source>
</evidence>
<feature type="active site" description="Proton acceptor" evidence="8">
    <location>
        <position position="222"/>
    </location>
</feature>
<dbReference type="InterPro" id="IPR018510">
    <property type="entry name" value="DAP_epimerase_AS"/>
</dbReference>
<comment type="catalytic activity">
    <reaction evidence="7 8">
        <text>(2S,6S)-2,6-diaminopimelate = meso-2,6-diaminopimelate</text>
        <dbReference type="Rhea" id="RHEA:15393"/>
        <dbReference type="ChEBI" id="CHEBI:57609"/>
        <dbReference type="ChEBI" id="CHEBI:57791"/>
        <dbReference type="EC" id="5.1.1.7"/>
    </reaction>
</comment>
<dbReference type="UniPathway" id="UPA00034">
    <property type="reaction ID" value="UER00025"/>
</dbReference>
<feature type="binding site" evidence="8">
    <location>
        <position position="195"/>
    </location>
    <ligand>
        <name>substrate</name>
    </ligand>
</feature>
<dbReference type="Proteomes" id="UP000245622">
    <property type="component" value="Chromosome 1"/>
</dbReference>
<reference evidence="10 11" key="1">
    <citation type="submission" date="2014-04" db="EMBL/GenBank/DDBJ databases">
        <authorList>
            <person name="Hornung B.V."/>
        </authorList>
    </citation>
    <scope>NUCLEOTIDE SEQUENCE [LARGE SCALE GENOMIC DNA]</scope>
    <source>
        <strain evidence="10 11">CRIB</strain>
    </source>
</reference>
<keyword evidence="8" id="KW-0963">Cytoplasm</keyword>
<comment type="similarity">
    <text evidence="2 8">Belongs to the diaminopimelate epimerase family.</text>
</comment>
<gene>
    <name evidence="8" type="primary">dapF</name>
    <name evidence="10" type="ORF">CRIB_1955</name>
</gene>
<dbReference type="GeneID" id="82205981"/>
<dbReference type="AlphaFoldDB" id="A0A1V1I2U2"/>
<evidence type="ECO:0000256" key="1">
    <source>
        <dbReference type="ARBA" id="ARBA00005196"/>
    </source>
</evidence>
<dbReference type="NCBIfam" id="TIGR00652">
    <property type="entry name" value="DapF"/>
    <property type="match status" value="1"/>
</dbReference>
<feature type="binding site" evidence="8">
    <location>
        <begin position="213"/>
        <end position="214"/>
    </location>
    <ligand>
        <name>substrate</name>
    </ligand>
</feature>
<dbReference type="EMBL" id="LN555523">
    <property type="protein sequence ID" value="CED94561.1"/>
    <property type="molecule type" value="Genomic_DNA"/>
</dbReference>
<feature type="active site" description="Proton donor" evidence="8">
    <location>
        <position position="73"/>
    </location>
</feature>
<dbReference type="Pfam" id="PF01678">
    <property type="entry name" value="DAP_epimerase"/>
    <property type="match status" value="2"/>
</dbReference>
<feature type="binding site" evidence="8">
    <location>
        <position position="11"/>
    </location>
    <ligand>
        <name>substrate</name>
    </ligand>
</feature>
<dbReference type="InterPro" id="IPR001653">
    <property type="entry name" value="DAP_epimerase_DapF"/>
</dbReference>
<dbReference type="RefSeq" id="WP_180702067.1">
    <property type="nucleotide sequence ID" value="NZ_CAJUCR010000004.1"/>
</dbReference>
<dbReference type="PANTHER" id="PTHR31689">
    <property type="entry name" value="DIAMINOPIMELATE EPIMERASE, CHLOROPLASTIC"/>
    <property type="match status" value="1"/>
</dbReference>
<feature type="site" description="Could be important to modulate the pK values of the two catalytic cysteine residues" evidence="8">
    <location>
        <position position="213"/>
    </location>
</feature>
<feature type="site" description="Could be important to modulate the pK values of the two catalytic cysteine residues" evidence="8">
    <location>
        <position position="164"/>
    </location>
</feature>
<comment type="pathway">
    <text evidence="1 8">Amino-acid biosynthesis; L-lysine biosynthesis via DAP pathway; DL-2,6-diaminopimelate from LL-2,6-diaminopimelate: step 1/1.</text>
</comment>
<evidence type="ECO:0000313" key="11">
    <source>
        <dbReference type="Proteomes" id="UP000245622"/>
    </source>
</evidence>
<accession>A0A1V1I2U2</accession>
<feature type="active site" evidence="9">
    <location>
        <position position="73"/>
    </location>
</feature>
<dbReference type="EC" id="5.1.1.7" evidence="3 8"/>
<feature type="binding site" evidence="8">
    <location>
        <begin position="74"/>
        <end position="75"/>
    </location>
    <ligand>
        <name>substrate</name>
    </ligand>
</feature>
<protein>
    <recommendedName>
        <fullName evidence="3 8">Diaminopimelate epimerase</fullName>
        <shortName evidence="8">DAP epimerase</shortName>
        <ecNumber evidence="3 8">5.1.1.7</ecNumber>
    </recommendedName>
    <alternativeName>
        <fullName evidence="8">PLP-independent amino acid racemase</fullName>
    </alternativeName>
</protein>
<evidence type="ECO:0000256" key="6">
    <source>
        <dbReference type="ARBA" id="ARBA00023235"/>
    </source>
</evidence>
<dbReference type="GO" id="GO:0009089">
    <property type="term" value="P:lysine biosynthetic process via diaminopimelate"/>
    <property type="evidence" value="ECO:0007669"/>
    <property type="project" value="UniProtKB-UniRule"/>
</dbReference>
<evidence type="ECO:0000256" key="5">
    <source>
        <dbReference type="ARBA" id="ARBA00023154"/>
    </source>
</evidence>
<organism evidence="10 11">
    <name type="scientific">Romboutsia ilealis</name>
    <dbReference type="NCBI Taxonomy" id="1115758"/>
    <lineage>
        <taxon>Bacteria</taxon>
        <taxon>Bacillati</taxon>
        <taxon>Bacillota</taxon>
        <taxon>Clostridia</taxon>
        <taxon>Peptostreptococcales</taxon>
        <taxon>Peptostreptococcaceae</taxon>
        <taxon>Romboutsia</taxon>
    </lineage>
</organism>
<comment type="caution">
    <text evidence="8">Lacks conserved residue(s) required for the propagation of feature annotation.</text>
</comment>
<sequence>MKFWKLHGIGNDFVAIDGRFDNKDASDYSEYAKCACHRKFSVGADGLLVVKNSDKCDVEMVYYNADGSRAAMCGNGLRCFVKFVYDNNIVRKEEFSVDTLDGIKKVKINLKHGEIDTIKVNMGNGSFLCEDIPAISNNKMFIGENLEVLDRTFKVNAMLMGVPHVVILVDNISIEEVCKYGPLLEKNKVFPKGTNVNFVKIEDNNNIIVRTWERGCGYTLGCGTGMTASAIICNYLGKVNKSVNAKSEGGCVKIDIDDFVYMTGPAVKICEGILEV</sequence>
<dbReference type="Gene3D" id="3.10.310.10">
    <property type="entry name" value="Diaminopimelate Epimerase, Chain A, domain 1"/>
    <property type="match status" value="2"/>
</dbReference>
<dbReference type="HAMAP" id="MF_00197">
    <property type="entry name" value="DAP_epimerase"/>
    <property type="match status" value="1"/>
</dbReference>
<evidence type="ECO:0000256" key="7">
    <source>
        <dbReference type="ARBA" id="ARBA00051712"/>
    </source>
</evidence>
<evidence type="ECO:0000256" key="2">
    <source>
        <dbReference type="ARBA" id="ARBA00010219"/>
    </source>
</evidence>
<dbReference type="KEGG" id="ril:CRIB_1955"/>
<evidence type="ECO:0000256" key="8">
    <source>
        <dbReference type="HAMAP-Rule" id="MF_00197"/>
    </source>
</evidence>
<comment type="subcellular location">
    <subcellularLocation>
        <location evidence="8">Cytoplasm</location>
    </subcellularLocation>
</comment>
<dbReference type="PROSITE" id="PS01326">
    <property type="entry name" value="DAP_EPIMERASE"/>
    <property type="match status" value="1"/>
</dbReference>
<keyword evidence="11" id="KW-1185">Reference proteome</keyword>